<dbReference type="OrthoDB" id="5217917at2759"/>
<keyword evidence="1" id="KW-0732">Signal</keyword>
<reference evidence="2 3" key="1">
    <citation type="submission" date="2018-06" db="EMBL/GenBank/DDBJ databases">
        <title>Complete Genomes of Monosporascus.</title>
        <authorList>
            <person name="Robinson A.J."/>
            <person name="Natvig D.O."/>
        </authorList>
    </citation>
    <scope>NUCLEOTIDE SEQUENCE [LARGE SCALE GENOMIC DNA]</scope>
    <source>
        <strain evidence="2 3">CBS 110550</strain>
    </source>
</reference>
<proteinExistence type="predicted"/>
<feature type="signal peptide" evidence="1">
    <location>
        <begin position="1"/>
        <end position="19"/>
    </location>
</feature>
<protein>
    <submittedName>
        <fullName evidence="2">Uncharacterized protein</fullName>
    </submittedName>
</protein>
<evidence type="ECO:0000313" key="3">
    <source>
        <dbReference type="Proteomes" id="UP000293360"/>
    </source>
</evidence>
<accession>A0A4Q4TFQ0</accession>
<name>A0A4Q4TFQ0_9PEZI</name>
<dbReference type="EMBL" id="QJNU01000214">
    <property type="protein sequence ID" value="RYP04350.1"/>
    <property type="molecule type" value="Genomic_DNA"/>
</dbReference>
<dbReference type="AlphaFoldDB" id="A0A4Q4TFQ0"/>
<gene>
    <name evidence="2" type="ORF">DL764_004507</name>
</gene>
<comment type="caution">
    <text evidence="2">The sequence shown here is derived from an EMBL/GenBank/DDBJ whole genome shotgun (WGS) entry which is preliminary data.</text>
</comment>
<evidence type="ECO:0000256" key="1">
    <source>
        <dbReference type="SAM" id="SignalP"/>
    </source>
</evidence>
<dbReference type="Proteomes" id="UP000293360">
    <property type="component" value="Unassembled WGS sequence"/>
</dbReference>
<evidence type="ECO:0000313" key="2">
    <source>
        <dbReference type="EMBL" id="RYP04350.1"/>
    </source>
</evidence>
<organism evidence="2 3">
    <name type="scientific">Monosporascus ibericus</name>
    <dbReference type="NCBI Taxonomy" id="155417"/>
    <lineage>
        <taxon>Eukaryota</taxon>
        <taxon>Fungi</taxon>
        <taxon>Dikarya</taxon>
        <taxon>Ascomycota</taxon>
        <taxon>Pezizomycotina</taxon>
        <taxon>Sordariomycetes</taxon>
        <taxon>Xylariomycetidae</taxon>
        <taxon>Xylariales</taxon>
        <taxon>Xylariales incertae sedis</taxon>
        <taxon>Monosporascus</taxon>
    </lineage>
</organism>
<feature type="chain" id="PRO_5020409356" evidence="1">
    <location>
        <begin position="20"/>
        <end position="169"/>
    </location>
</feature>
<keyword evidence="3" id="KW-1185">Reference proteome</keyword>
<sequence length="169" mass="18604">MQITTPFFFLSSLLSVINAIKFASPDTSRPLNLSDPVVFRWIVDPSTSENMHPYLELTFNSLGSKWWLNSNRIDTRTVDSWTWDSPKYVMEMVAVEQVLSAGKNNWFGTSLHSAKHANESGGSLPLETEKFEIEGYPYLSAAGMTVPSIRLGLAAGVVTIAAYLAPVGS</sequence>